<gene>
    <name evidence="1" type="ORF">KEC54_19770</name>
</gene>
<evidence type="ECO:0000313" key="1">
    <source>
        <dbReference type="EMBL" id="WHQ68598.1"/>
    </source>
</evidence>
<evidence type="ECO:0000313" key="2">
    <source>
        <dbReference type="Proteomes" id="UP001223720"/>
    </source>
</evidence>
<dbReference type="AlphaFoldDB" id="A0AAX3WE01"/>
<organism evidence="1 2">
    <name type="scientific">Methylorubrum extorquens</name>
    <name type="common">Methylobacterium dichloromethanicum</name>
    <name type="synonym">Methylobacterium extorquens</name>
    <dbReference type="NCBI Taxonomy" id="408"/>
    <lineage>
        <taxon>Bacteria</taxon>
        <taxon>Pseudomonadati</taxon>
        <taxon>Pseudomonadota</taxon>
        <taxon>Alphaproteobacteria</taxon>
        <taxon>Hyphomicrobiales</taxon>
        <taxon>Methylobacteriaceae</taxon>
        <taxon>Methylorubrum</taxon>
    </lineage>
</organism>
<protein>
    <submittedName>
        <fullName evidence="1">Uncharacterized protein</fullName>
    </submittedName>
</protein>
<dbReference type="Proteomes" id="UP001223720">
    <property type="component" value="Chromosome"/>
</dbReference>
<proteinExistence type="predicted"/>
<reference evidence="1" key="1">
    <citation type="journal article" date="2022" name="Biotechnol. Bioprocess Eng.">
        <title>Pan-genome Analysis Reveals Comparative Genomic Features of Central Metabolic Pathways in Methylorubrum extorquens.</title>
        <authorList>
            <person name="Lee G.M."/>
            <person name="Scott-Nevros Z.K."/>
            <person name="Lee S.-M."/>
            <person name="Kim D."/>
        </authorList>
    </citation>
    <scope>NUCLEOTIDE SEQUENCE</scope>
    <source>
        <strain evidence="1">ATCC 55366</strain>
    </source>
</reference>
<sequence length="77" mass="8438">MSRLNDTAAAADPSDRQPGLLLLQDADDLLLGSNRFFFIVLLVIDGPQLQNEGKPWGKVSSNSMLSNFIEAPGLYHH</sequence>
<name>A0AAX3WE01_METEX</name>
<dbReference type="EMBL" id="CP073633">
    <property type="protein sequence ID" value="WHQ68598.1"/>
    <property type="molecule type" value="Genomic_DNA"/>
</dbReference>
<accession>A0AAX3WE01</accession>